<dbReference type="EMBL" id="OW240912">
    <property type="protein sequence ID" value="CAH2219731.1"/>
    <property type="molecule type" value="Genomic_DNA"/>
</dbReference>
<accession>A0AAD1VLJ7</accession>
<keyword evidence="2" id="KW-1185">Reference proteome</keyword>
<gene>
    <name evidence="1" type="ORF">PECUL_23A040101</name>
</gene>
<evidence type="ECO:0000313" key="2">
    <source>
        <dbReference type="Proteomes" id="UP001295444"/>
    </source>
</evidence>
<dbReference type="AlphaFoldDB" id="A0AAD1VLJ7"/>
<evidence type="ECO:0000313" key="1">
    <source>
        <dbReference type="EMBL" id="CAH2219731.1"/>
    </source>
</evidence>
<dbReference type="Proteomes" id="UP001295444">
    <property type="component" value="Chromosome 01"/>
</dbReference>
<organism evidence="1 2">
    <name type="scientific">Pelobates cultripes</name>
    <name type="common">Western spadefoot toad</name>
    <dbReference type="NCBI Taxonomy" id="61616"/>
    <lineage>
        <taxon>Eukaryota</taxon>
        <taxon>Metazoa</taxon>
        <taxon>Chordata</taxon>
        <taxon>Craniata</taxon>
        <taxon>Vertebrata</taxon>
        <taxon>Euteleostomi</taxon>
        <taxon>Amphibia</taxon>
        <taxon>Batrachia</taxon>
        <taxon>Anura</taxon>
        <taxon>Pelobatoidea</taxon>
        <taxon>Pelobatidae</taxon>
        <taxon>Pelobates</taxon>
    </lineage>
</organism>
<sequence length="122" mass="13520">MANCCAKWRLKSSLQHIASQALQAASQDGGGSLDDKSPLFDLGQVKSGENITKQCLHKVLDTLSTKRIHSWMASVDTLRKNLLDLVVRTIHTETKMAKYATAHNDLADHVQQHIESLESKVI</sequence>
<reference evidence="1" key="1">
    <citation type="submission" date="2022-03" db="EMBL/GenBank/DDBJ databases">
        <authorList>
            <person name="Alioto T."/>
            <person name="Alioto T."/>
            <person name="Gomez Garrido J."/>
        </authorList>
    </citation>
    <scope>NUCLEOTIDE SEQUENCE</scope>
</reference>
<proteinExistence type="predicted"/>
<name>A0AAD1VLJ7_PELCU</name>
<protein>
    <submittedName>
        <fullName evidence="1">Uncharacterized protein</fullName>
    </submittedName>
</protein>